<dbReference type="EMBL" id="JBALHR010000008">
    <property type="protein sequence ID" value="MEH7829170.1"/>
    <property type="molecule type" value="Genomic_DNA"/>
</dbReference>
<evidence type="ECO:0000313" key="2">
    <source>
        <dbReference type="Proteomes" id="UP001431963"/>
    </source>
</evidence>
<proteinExistence type="predicted"/>
<keyword evidence="2" id="KW-1185">Reference proteome</keyword>
<name>A0ABU8BWT9_9RHOB</name>
<organism evidence="1 2">
    <name type="scientific">Gemmobacter denitrificans</name>
    <dbReference type="NCBI Taxonomy" id="3123040"/>
    <lineage>
        <taxon>Bacteria</taxon>
        <taxon>Pseudomonadati</taxon>
        <taxon>Pseudomonadota</taxon>
        <taxon>Alphaproteobacteria</taxon>
        <taxon>Rhodobacterales</taxon>
        <taxon>Paracoccaceae</taxon>
        <taxon>Gemmobacter</taxon>
    </lineage>
</organism>
<evidence type="ECO:0000313" key="1">
    <source>
        <dbReference type="EMBL" id="MEH7829170.1"/>
    </source>
</evidence>
<reference evidence="1" key="1">
    <citation type="submission" date="2024-02" db="EMBL/GenBank/DDBJ databases">
        <title>Genome sequences of strain Gemmobacter sp. JM10B15.</title>
        <authorList>
            <person name="Zhang M."/>
        </authorList>
    </citation>
    <scope>NUCLEOTIDE SEQUENCE</scope>
    <source>
        <strain evidence="1">JM10B15</strain>
    </source>
</reference>
<protein>
    <submittedName>
        <fullName evidence="1">Uncharacterized protein</fullName>
    </submittedName>
</protein>
<dbReference type="RefSeq" id="WP_335423954.1">
    <property type="nucleotide sequence ID" value="NZ_JBALHR010000008.1"/>
</dbReference>
<sequence length="170" mass="17661">MPHQSRVDGKTEGSASIGFCRFSFPVLSCTMAFAAPMRAEVTSRDLTDTTTTAALPRESGGQSATLLSAFFGLDNALPWLSRLICRGAPGKDGMPVIFSTEVDHTTLQVGDFQVTTASGATGQLQCVTLLPATDGGELRTVLLVGEFGDAKPVARQPGLPSALGAFLAAL</sequence>
<comment type="caution">
    <text evidence="1">The sequence shown here is derived from an EMBL/GenBank/DDBJ whole genome shotgun (WGS) entry which is preliminary data.</text>
</comment>
<accession>A0ABU8BWT9</accession>
<dbReference type="Proteomes" id="UP001431963">
    <property type="component" value="Unassembled WGS sequence"/>
</dbReference>
<gene>
    <name evidence="1" type="ORF">V6590_13515</name>
</gene>